<organism evidence="12 13">
    <name type="scientific">Leucobacter albus</name>
    <dbReference type="NCBI Taxonomy" id="272210"/>
    <lineage>
        <taxon>Bacteria</taxon>
        <taxon>Bacillati</taxon>
        <taxon>Actinomycetota</taxon>
        <taxon>Actinomycetes</taxon>
        <taxon>Micrococcales</taxon>
        <taxon>Microbacteriaceae</taxon>
        <taxon>Leucobacter</taxon>
    </lineage>
</organism>
<dbReference type="Pfam" id="PF00083">
    <property type="entry name" value="Sugar_tr"/>
    <property type="match status" value="1"/>
</dbReference>
<dbReference type="Pfam" id="PF07690">
    <property type="entry name" value="MFS_1"/>
    <property type="match status" value="1"/>
</dbReference>
<keyword evidence="5 10" id="KW-0812">Transmembrane</keyword>
<feature type="region of interest" description="Disordered" evidence="9">
    <location>
        <begin position="1"/>
        <end position="29"/>
    </location>
</feature>
<evidence type="ECO:0000313" key="13">
    <source>
        <dbReference type="Proteomes" id="UP001597181"/>
    </source>
</evidence>
<evidence type="ECO:0000256" key="6">
    <source>
        <dbReference type="ARBA" id="ARBA00022847"/>
    </source>
</evidence>
<evidence type="ECO:0000256" key="4">
    <source>
        <dbReference type="ARBA" id="ARBA00022475"/>
    </source>
</evidence>
<gene>
    <name evidence="12" type="ORF">ACFQ3U_16135</name>
</gene>
<dbReference type="EMBL" id="JBHTLY010000013">
    <property type="protein sequence ID" value="MFD1203422.1"/>
    <property type="molecule type" value="Genomic_DNA"/>
</dbReference>
<comment type="subcellular location">
    <subcellularLocation>
        <location evidence="1">Cell membrane</location>
        <topology evidence="1">Multi-pass membrane protein</topology>
    </subcellularLocation>
</comment>
<protein>
    <submittedName>
        <fullName evidence="12">MFS transporter</fullName>
    </submittedName>
</protein>
<feature type="transmembrane region" description="Helical" evidence="10">
    <location>
        <begin position="34"/>
        <end position="58"/>
    </location>
</feature>
<proteinExistence type="inferred from homology"/>
<dbReference type="Proteomes" id="UP001597181">
    <property type="component" value="Unassembled WGS sequence"/>
</dbReference>
<feature type="transmembrane region" description="Helical" evidence="10">
    <location>
        <begin position="326"/>
        <end position="346"/>
    </location>
</feature>
<dbReference type="InterPro" id="IPR005829">
    <property type="entry name" value="Sugar_transporter_CS"/>
</dbReference>
<evidence type="ECO:0000256" key="9">
    <source>
        <dbReference type="SAM" id="MobiDB-lite"/>
    </source>
</evidence>
<dbReference type="InterPro" id="IPR051084">
    <property type="entry name" value="H+-coupled_symporters"/>
</dbReference>
<accession>A0ABW3TSG0</accession>
<keyword evidence="6" id="KW-0769">Symport</keyword>
<feature type="transmembrane region" description="Helical" evidence="10">
    <location>
        <begin position="130"/>
        <end position="150"/>
    </location>
</feature>
<dbReference type="InterPro" id="IPR020846">
    <property type="entry name" value="MFS_dom"/>
</dbReference>
<evidence type="ECO:0000256" key="7">
    <source>
        <dbReference type="ARBA" id="ARBA00022989"/>
    </source>
</evidence>
<dbReference type="InterPro" id="IPR005828">
    <property type="entry name" value="MFS_sugar_transport-like"/>
</dbReference>
<dbReference type="SUPFAM" id="SSF103473">
    <property type="entry name" value="MFS general substrate transporter"/>
    <property type="match status" value="1"/>
</dbReference>
<feature type="transmembrane region" description="Helical" evidence="10">
    <location>
        <begin position="390"/>
        <end position="411"/>
    </location>
</feature>
<evidence type="ECO:0000256" key="10">
    <source>
        <dbReference type="SAM" id="Phobius"/>
    </source>
</evidence>
<dbReference type="PANTHER" id="PTHR43528:SF1">
    <property type="entry name" value="ALPHA-KETOGLUTARATE PERMEASE"/>
    <property type="match status" value="1"/>
</dbReference>
<evidence type="ECO:0000256" key="1">
    <source>
        <dbReference type="ARBA" id="ARBA00004651"/>
    </source>
</evidence>
<evidence type="ECO:0000256" key="8">
    <source>
        <dbReference type="ARBA" id="ARBA00023136"/>
    </source>
</evidence>
<feature type="transmembrane region" description="Helical" evidence="10">
    <location>
        <begin position="259"/>
        <end position="277"/>
    </location>
</feature>
<evidence type="ECO:0000256" key="5">
    <source>
        <dbReference type="ARBA" id="ARBA00022692"/>
    </source>
</evidence>
<keyword evidence="4" id="KW-1003">Cell membrane</keyword>
<evidence type="ECO:0000256" key="2">
    <source>
        <dbReference type="ARBA" id="ARBA00008240"/>
    </source>
</evidence>
<dbReference type="InterPro" id="IPR036259">
    <property type="entry name" value="MFS_trans_sf"/>
</dbReference>
<reference evidence="13" key="1">
    <citation type="journal article" date="2019" name="Int. J. Syst. Evol. Microbiol.">
        <title>The Global Catalogue of Microorganisms (GCM) 10K type strain sequencing project: providing services to taxonomists for standard genome sequencing and annotation.</title>
        <authorList>
            <consortium name="The Broad Institute Genomics Platform"/>
            <consortium name="The Broad Institute Genome Sequencing Center for Infectious Disease"/>
            <person name="Wu L."/>
            <person name="Ma J."/>
        </authorList>
    </citation>
    <scope>NUCLEOTIDE SEQUENCE [LARGE SCALE GENOMIC DNA]</scope>
    <source>
        <strain evidence="13">CCUG 50213</strain>
    </source>
</reference>
<feature type="transmembrane region" description="Helical" evidence="10">
    <location>
        <begin position="70"/>
        <end position="93"/>
    </location>
</feature>
<evidence type="ECO:0000256" key="3">
    <source>
        <dbReference type="ARBA" id="ARBA00022448"/>
    </source>
</evidence>
<feature type="transmembrane region" description="Helical" evidence="10">
    <location>
        <begin position="358"/>
        <end position="378"/>
    </location>
</feature>
<comment type="similarity">
    <text evidence="2">Belongs to the major facilitator superfamily. Metabolite:H+ Symporter (MHS) family (TC 2.A.1.6) family.</text>
</comment>
<feature type="transmembrane region" description="Helical" evidence="10">
    <location>
        <begin position="417"/>
        <end position="437"/>
    </location>
</feature>
<sequence>MSNTMKVDPPVPAAEAAHSPSPSPAPDSQMKRRVLLGGAVGQFIEFYDFGLYSISAVTLSRVFFPESESWLALLATFATFGVAFLVRPLGGLFFGRMGDRRGRRVVLFVTILLIGVATAGIGLLPGYAEIGVLAPLALLFFRLVQGFSAGGESVGAPTFALEHAPLSRRGLWLGVVLAASSIPVVVSSVFLLLLESNMSAEAFAAWGWRVPFVAALPLSLIGLWIRSRTEESEEFLRASRAAAASPSAKPARPRLQVRTMVQVILLTGLIALGFYYTSGYLVAFLQTTAGLTHMQTLTVTSITILVIAAATPVLGLVGDRVGRRPMMLFGATATVLLALPAFFILSRGTMASGVAGQLLFGLAVLVFSAGAYPFAVEVFSTKVRFTSAALSYNIGYGLFGGTAPLLATWLVGVTGQAIAPGIYAAAFAAVILLLLIFGSVPETHPLKAPVGSPHRRQMNEQEA</sequence>
<keyword evidence="7 10" id="KW-1133">Transmembrane helix</keyword>
<feature type="domain" description="Major facilitator superfamily (MFS) profile" evidence="11">
    <location>
        <begin position="34"/>
        <end position="444"/>
    </location>
</feature>
<dbReference type="InterPro" id="IPR011701">
    <property type="entry name" value="MFS"/>
</dbReference>
<dbReference type="RefSeq" id="WP_343962338.1">
    <property type="nucleotide sequence ID" value="NZ_BAAAKZ010000016.1"/>
</dbReference>
<evidence type="ECO:0000259" key="11">
    <source>
        <dbReference type="PROSITE" id="PS50850"/>
    </source>
</evidence>
<comment type="caution">
    <text evidence="12">The sequence shown here is derived from an EMBL/GenBank/DDBJ whole genome shotgun (WGS) entry which is preliminary data.</text>
</comment>
<feature type="transmembrane region" description="Helical" evidence="10">
    <location>
        <begin position="171"/>
        <end position="194"/>
    </location>
</feature>
<evidence type="ECO:0000313" key="12">
    <source>
        <dbReference type="EMBL" id="MFD1203422.1"/>
    </source>
</evidence>
<name>A0ABW3TSG0_9MICO</name>
<dbReference type="PROSITE" id="PS00217">
    <property type="entry name" value="SUGAR_TRANSPORT_2"/>
    <property type="match status" value="1"/>
</dbReference>
<keyword evidence="3" id="KW-0813">Transport</keyword>
<dbReference type="PROSITE" id="PS50850">
    <property type="entry name" value="MFS"/>
    <property type="match status" value="1"/>
</dbReference>
<dbReference type="PANTHER" id="PTHR43528">
    <property type="entry name" value="ALPHA-KETOGLUTARATE PERMEASE"/>
    <property type="match status" value="1"/>
</dbReference>
<dbReference type="Gene3D" id="1.20.1250.20">
    <property type="entry name" value="MFS general substrate transporter like domains"/>
    <property type="match status" value="2"/>
</dbReference>
<feature type="transmembrane region" description="Helical" evidence="10">
    <location>
        <begin position="105"/>
        <end position="124"/>
    </location>
</feature>
<keyword evidence="8 10" id="KW-0472">Membrane</keyword>
<feature type="transmembrane region" description="Helical" evidence="10">
    <location>
        <begin position="297"/>
        <end position="317"/>
    </location>
</feature>
<keyword evidence="13" id="KW-1185">Reference proteome</keyword>
<feature type="transmembrane region" description="Helical" evidence="10">
    <location>
        <begin position="206"/>
        <end position="225"/>
    </location>
</feature>